<sequence>MNLGAGSQERECHIDFHTFNLRESRSDFNDRREGSKGTRSCWSQQKRRSLGLIQQCKADGTVPLSPYNVVFNFLPTTLSH</sequence>
<dbReference type="EMBL" id="JAINUF010000001">
    <property type="protein sequence ID" value="KAJ8382909.1"/>
    <property type="molecule type" value="Genomic_DNA"/>
</dbReference>
<evidence type="ECO:0000313" key="1">
    <source>
        <dbReference type="EMBL" id="KAJ8382909.1"/>
    </source>
</evidence>
<name>A0A9Q1GEY1_SYNKA</name>
<accession>A0A9Q1GEY1</accession>
<organism evidence="1 2">
    <name type="scientific">Synaphobranchus kaupii</name>
    <name type="common">Kaup's arrowtooth eel</name>
    <dbReference type="NCBI Taxonomy" id="118154"/>
    <lineage>
        <taxon>Eukaryota</taxon>
        <taxon>Metazoa</taxon>
        <taxon>Chordata</taxon>
        <taxon>Craniata</taxon>
        <taxon>Vertebrata</taxon>
        <taxon>Euteleostomi</taxon>
        <taxon>Actinopterygii</taxon>
        <taxon>Neopterygii</taxon>
        <taxon>Teleostei</taxon>
        <taxon>Anguilliformes</taxon>
        <taxon>Synaphobranchidae</taxon>
        <taxon>Synaphobranchus</taxon>
    </lineage>
</organism>
<keyword evidence="2" id="KW-1185">Reference proteome</keyword>
<gene>
    <name evidence="1" type="ORF">SKAU_G00036870</name>
</gene>
<comment type="caution">
    <text evidence="1">The sequence shown here is derived from an EMBL/GenBank/DDBJ whole genome shotgun (WGS) entry which is preliminary data.</text>
</comment>
<proteinExistence type="predicted"/>
<dbReference type="Proteomes" id="UP001152622">
    <property type="component" value="Chromosome 1"/>
</dbReference>
<evidence type="ECO:0000313" key="2">
    <source>
        <dbReference type="Proteomes" id="UP001152622"/>
    </source>
</evidence>
<protein>
    <submittedName>
        <fullName evidence="1">Uncharacterized protein</fullName>
    </submittedName>
</protein>
<reference evidence="1" key="1">
    <citation type="journal article" date="2023" name="Science">
        <title>Genome structures resolve the early diversification of teleost fishes.</title>
        <authorList>
            <person name="Parey E."/>
            <person name="Louis A."/>
            <person name="Montfort J."/>
            <person name="Bouchez O."/>
            <person name="Roques C."/>
            <person name="Iampietro C."/>
            <person name="Lluch J."/>
            <person name="Castinel A."/>
            <person name="Donnadieu C."/>
            <person name="Desvignes T."/>
            <person name="Floi Bucao C."/>
            <person name="Jouanno E."/>
            <person name="Wen M."/>
            <person name="Mejri S."/>
            <person name="Dirks R."/>
            <person name="Jansen H."/>
            <person name="Henkel C."/>
            <person name="Chen W.J."/>
            <person name="Zahm M."/>
            <person name="Cabau C."/>
            <person name="Klopp C."/>
            <person name="Thompson A.W."/>
            <person name="Robinson-Rechavi M."/>
            <person name="Braasch I."/>
            <person name="Lecointre G."/>
            <person name="Bobe J."/>
            <person name="Postlethwait J.H."/>
            <person name="Berthelot C."/>
            <person name="Roest Crollius H."/>
            <person name="Guiguen Y."/>
        </authorList>
    </citation>
    <scope>NUCLEOTIDE SEQUENCE</scope>
    <source>
        <strain evidence="1">WJC10195</strain>
    </source>
</reference>
<dbReference type="AlphaFoldDB" id="A0A9Q1GEY1"/>